<keyword evidence="1" id="KW-0732">Signal</keyword>
<organism evidence="2 3">
    <name type="scientific">Roseibium alexandrii</name>
    <dbReference type="NCBI Taxonomy" id="388408"/>
    <lineage>
        <taxon>Bacteria</taxon>
        <taxon>Pseudomonadati</taxon>
        <taxon>Pseudomonadota</taxon>
        <taxon>Alphaproteobacteria</taxon>
        <taxon>Hyphomicrobiales</taxon>
        <taxon>Stappiaceae</taxon>
        <taxon>Roseibium</taxon>
    </lineage>
</organism>
<name>A0A0M7A1P9_9HYPH</name>
<feature type="signal peptide" evidence="1">
    <location>
        <begin position="1"/>
        <end position="24"/>
    </location>
</feature>
<proteinExistence type="predicted"/>
<dbReference type="Proteomes" id="UP000053235">
    <property type="component" value="Unassembled WGS sequence"/>
</dbReference>
<evidence type="ECO:0000313" key="2">
    <source>
        <dbReference type="EMBL" id="CTQ68521.1"/>
    </source>
</evidence>
<keyword evidence="3" id="KW-1185">Reference proteome</keyword>
<dbReference type="AlphaFoldDB" id="A0A0M7A1P9"/>
<evidence type="ECO:0000313" key="3">
    <source>
        <dbReference type="Proteomes" id="UP000053235"/>
    </source>
</evidence>
<reference evidence="3" key="1">
    <citation type="submission" date="2015-07" db="EMBL/GenBank/DDBJ databases">
        <authorList>
            <person name="Rodrigo-Torres Lidia"/>
            <person name="Arahal R.David."/>
        </authorList>
    </citation>
    <scope>NUCLEOTIDE SEQUENCE [LARGE SCALE GENOMIC DNA]</scope>
    <source>
        <strain evidence="3">CECT 5112</strain>
    </source>
</reference>
<sequence length="99" mass="11078">MKLSVLLIPAAVLSLLTAANVAEARPDLRQMTCAQAQNMVHKTGAVVFTTGQYTYSRFVANLRYCDREKVLAPQYSATRDNPQCYVAYECKDPDLLFID</sequence>
<feature type="chain" id="PRO_5005809074" evidence="1">
    <location>
        <begin position="25"/>
        <end position="99"/>
    </location>
</feature>
<dbReference type="RefSeq" id="WP_055671499.1">
    <property type="nucleotide sequence ID" value="NZ_CXWD01000006.1"/>
</dbReference>
<dbReference type="OrthoDB" id="7870801at2"/>
<dbReference type="EMBL" id="CXWD01000006">
    <property type="protein sequence ID" value="CTQ68521.1"/>
    <property type="molecule type" value="Genomic_DNA"/>
</dbReference>
<protein>
    <submittedName>
        <fullName evidence="2">Uncharacterized protein</fullName>
    </submittedName>
</protein>
<gene>
    <name evidence="2" type="ORF">LAX5112_01770</name>
</gene>
<accession>A0A0M7A1P9</accession>
<evidence type="ECO:0000256" key="1">
    <source>
        <dbReference type="SAM" id="SignalP"/>
    </source>
</evidence>